<sequence length="82" mass="9617">MRKLTFLPDSLSLFLLVVIDDRVDRTPKRLQRFAKSKDGTSITQSSLIWNFTRHCMVLSKIGVQNCRRTTPLLLHEIMEERD</sequence>
<evidence type="ECO:0000313" key="2">
    <source>
        <dbReference type="Proteomes" id="UP000481153"/>
    </source>
</evidence>
<evidence type="ECO:0000313" key="1">
    <source>
        <dbReference type="EMBL" id="KAF0738028.1"/>
    </source>
</evidence>
<gene>
    <name evidence="1" type="ORF">Ae201684_006020</name>
</gene>
<dbReference type="Proteomes" id="UP000481153">
    <property type="component" value="Unassembled WGS sequence"/>
</dbReference>
<reference evidence="1 2" key="1">
    <citation type="submission" date="2019-07" db="EMBL/GenBank/DDBJ databases">
        <title>Genomics analysis of Aphanomyces spp. identifies a new class of oomycete effector associated with host adaptation.</title>
        <authorList>
            <person name="Gaulin E."/>
        </authorList>
    </citation>
    <scope>NUCLEOTIDE SEQUENCE [LARGE SCALE GENOMIC DNA]</scope>
    <source>
        <strain evidence="1 2">ATCC 201684</strain>
    </source>
</reference>
<proteinExistence type="predicted"/>
<accession>A0A6G0XDA1</accession>
<organism evidence="1 2">
    <name type="scientific">Aphanomyces euteiches</name>
    <dbReference type="NCBI Taxonomy" id="100861"/>
    <lineage>
        <taxon>Eukaryota</taxon>
        <taxon>Sar</taxon>
        <taxon>Stramenopiles</taxon>
        <taxon>Oomycota</taxon>
        <taxon>Saprolegniomycetes</taxon>
        <taxon>Saprolegniales</taxon>
        <taxon>Verrucalvaceae</taxon>
        <taxon>Aphanomyces</taxon>
    </lineage>
</organism>
<comment type="caution">
    <text evidence="1">The sequence shown here is derived from an EMBL/GenBank/DDBJ whole genome shotgun (WGS) entry which is preliminary data.</text>
</comment>
<protein>
    <submittedName>
        <fullName evidence="1">Uncharacterized protein</fullName>
    </submittedName>
</protein>
<dbReference type="AlphaFoldDB" id="A0A6G0XDA1"/>
<dbReference type="EMBL" id="VJMJ01000079">
    <property type="protein sequence ID" value="KAF0738028.1"/>
    <property type="molecule type" value="Genomic_DNA"/>
</dbReference>
<name>A0A6G0XDA1_9STRA</name>
<keyword evidence="2" id="KW-1185">Reference proteome</keyword>